<dbReference type="SUPFAM" id="SSF81296">
    <property type="entry name" value="E set domains"/>
    <property type="match status" value="2"/>
</dbReference>
<keyword evidence="10" id="KW-0131">Cell cycle</keyword>
<keyword evidence="8" id="KW-1015">Disulfide bond</keyword>
<dbReference type="Pfam" id="PF00339">
    <property type="entry name" value="Arrestin_N"/>
    <property type="match status" value="1"/>
</dbReference>
<accession>A0A8C2DWB4</accession>
<reference evidence="15" key="1">
    <citation type="submission" date="2025-08" db="UniProtKB">
        <authorList>
            <consortium name="Ensembl"/>
        </authorList>
    </citation>
    <scope>IDENTIFICATION</scope>
</reference>
<dbReference type="AlphaFoldDB" id="A0A8C2DWB4"/>
<evidence type="ECO:0000256" key="3">
    <source>
        <dbReference type="ARBA" id="ARBA00022490"/>
    </source>
</evidence>
<keyword evidence="6" id="KW-0832">Ubl conjugation</keyword>
<evidence type="ECO:0000313" key="16">
    <source>
        <dbReference type="Proteomes" id="UP000694701"/>
    </source>
</evidence>
<keyword evidence="7" id="KW-0805">Transcription regulation</keyword>
<dbReference type="InterPro" id="IPR011021">
    <property type="entry name" value="Arrestin-like_N"/>
</dbReference>
<keyword evidence="3" id="KW-0963">Cytoplasm</keyword>
<feature type="domain" description="Arrestin C-terminal-like" evidence="14">
    <location>
        <begin position="140"/>
        <end position="266"/>
    </location>
</feature>
<dbReference type="Gene3D" id="2.60.40.640">
    <property type="match status" value="2"/>
</dbReference>
<dbReference type="Proteomes" id="UP000694701">
    <property type="component" value="Unplaced"/>
</dbReference>
<comment type="function">
    <text evidence="12">May act as an oxidative stress mediator by inhibiting thioredoxin activity or by limiting its bioavailability. Interacts with COPS5 and restores COPS5-induced suppression of CDKN1B stability, blocking the COPS5-mediated translocation of CDKN1B from the nucleus to the cytoplasm. Functions as a transcriptional repressor, possibly by acting as a bridge molecule between transcription factors and corepressor complexes, and over-expression will induce G0/G1 cell cycle arrest. Required for the maturation of natural killer cells. Acts as a suppressor of tumor cell growth. Inhibits the proteasomal degradation of DDIT4, and thereby contributes to the inhibition of the mammalian target of rapamycin complex 1 (mTORC1).</text>
</comment>
<dbReference type="GO" id="GO:0015031">
    <property type="term" value="P:protein transport"/>
    <property type="evidence" value="ECO:0007669"/>
    <property type="project" value="TreeGrafter"/>
</dbReference>
<dbReference type="GO" id="GO:0007399">
    <property type="term" value="P:nervous system development"/>
    <property type="evidence" value="ECO:0007669"/>
    <property type="project" value="UniProtKB-ARBA"/>
</dbReference>
<evidence type="ECO:0000256" key="5">
    <source>
        <dbReference type="ARBA" id="ARBA00022553"/>
    </source>
</evidence>
<keyword evidence="9" id="KW-0804">Transcription</keyword>
<evidence type="ECO:0000256" key="4">
    <source>
        <dbReference type="ARBA" id="ARBA00022499"/>
    </source>
</evidence>
<evidence type="ECO:0000256" key="6">
    <source>
        <dbReference type="ARBA" id="ARBA00022843"/>
    </source>
</evidence>
<evidence type="ECO:0000259" key="14">
    <source>
        <dbReference type="SMART" id="SM01017"/>
    </source>
</evidence>
<protein>
    <recommendedName>
        <fullName evidence="11">Thioredoxin-interacting protein</fullName>
    </recommendedName>
</protein>
<evidence type="ECO:0000256" key="13">
    <source>
        <dbReference type="ARBA" id="ARBA00046869"/>
    </source>
</evidence>
<comment type="similarity">
    <text evidence="2">Belongs to the arrestin family.</text>
</comment>
<sequence>MVAMTKRVKVFEIVFNDPSKTFYCSGDKVAGKILVEVLEVTRVTCMKVLGVGCAKVEYAKGKQKCREEIDYLKYEELVHLDDHPADTDGSVILRPGNKYEYSFGFELPQQGQLVSSYKGKFGFVQYFVKAMMESPAQPTLECRKHFELWVERGFCEGEEICIDAKFENTCSRIVVPKAAIIAKHTYQANGRTKVFRQKLSSVRGNHIISGMCDAWQGKSIRVPKIKPSILGCNIIRVEYALMIYMHIPGSDKLVLELPLVIGTVPYNGFGSRTNSMSSQDGSVSNASNSWVSLRMPSSVPPSYCDLTHNCSLDQPLTPLLDDYDGGDSPIFMNAPQFQFPPLPTYSEVEEEYNGNARMLPVC</sequence>
<proteinExistence type="inferred from homology"/>
<keyword evidence="5" id="KW-0597">Phosphoprotein</keyword>
<dbReference type="SMART" id="SM01017">
    <property type="entry name" value="Arrestin_C"/>
    <property type="match status" value="1"/>
</dbReference>
<dbReference type="InterPro" id="IPR014756">
    <property type="entry name" value="Ig_E-set"/>
</dbReference>
<evidence type="ECO:0000256" key="11">
    <source>
        <dbReference type="ARBA" id="ARBA00039479"/>
    </source>
</evidence>
<evidence type="ECO:0000313" key="15">
    <source>
        <dbReference type="Ensembl" id="ENSCCRP00020031817.1"/>
    </source>
</evidence>
<dbReference type="GO" id="GO:0031625">
    <property type="term" value="F:ubiquitin protein ligase binding"/>
    <property type="evidence" value="ECO:0007669"/>
    <property type="project" value="TreeGrafter"/>
</dbReference>
<evidence type="ECO:0000256" key="1">
    <source>
        <dbReference type="ARBA" id="ARBA00004496"/>
    </source>
</evidence>
<dbReference type="GO" id="GO:0005737">
    <property type="term" value="C:cytoplasm"/>
    <property type="evidence" value="ECO:0007669"/>
    <property type="project" value="UniProtKB-SubCell"/>
</dbReference>
<dbReference type="Pfam" id="PF02752">
    <property type="entry name" value="Arrestin_C"/>
    <property type="match status" value="1"/>
</dbReference>
<evidence type="ECO:0000256" key="8">
    <source>
        <dbReference type="ARBA" id="ARBA00023157"/>
    </source>
</evidence>
<comment type="subcellular location">
    <subcellularLocation>
        <location evidence="1">Cytoplasm</location>
    </subcellularLocation>
</comment>
<dbReference type="InterPro" id="IPR050357">
    <property type="entry name" value="Arrestin_domain-protein"/>
</dbReference>
<dbReference type="InterPro" id="IPR014752">
    <property type="entry name" value="Arrestin-like_C"/>
</dbReference>
<evidence type="ECO:0000256" key="7">
    <source>
        <dbReference type="ARBA" id="ARBA00023015"/>
    </source>
</evidence>
<name>A0A8C2DWB4_CYPCA</name>
<organism evidence="15 16">
    <name type="scientific">Cyprinus carpio</name>
    <name type="common">Common carp</name>
    <dbReference type="NCBI Taxonomy" id="7962"/>
    <lineage>
        <taxon>Eukaryota</taxon>
        <taxon>Metazoa</taxon>
        <taxon>Chordata</taxon>
        <taxon>Craniata</taxon>
        <taxon>Vertebrata</taxon>
        <taxon>Euteleostomi</taxon>
        <taxon>Actinopterygii</taxon>
        <taxon>Neopterygii</taxon>
        <taxon>Teleostei</taxon>
        <taxon>Ostariophysi</taxon>
        <taxon>Cypriniformes</taxon>
        <taxon>Cyprinidae</taxon>
        <taxon>Cyprininae</taxon>
        <taxon>Cyprinus</taxon>
    </lineage>
</organism>
<comment type="subunit">
    <text evidence="13">Homodimer; disulfide-linked. Interacts with TXN/thioredoxin through its redox-active site. Interacts with transcriptional repressors ZBTB16, ZBTB32 and HDAC1. Interacts with DDIT4.</text>
</comment>
<dbReference type="PANTHER" id="PTHR11188">
    <property type="entry name" value="ARRESTIN DOMAIN CONTAINING PROTEIN"/>
    <property type="match status" value="1"/>
</dbReference>
<keyword evidence="4" id="KW-1017">Isopeptide bond</keyword>
<evidence type="ECO:0000256" key="2">
    <source>
        <dbReference type="ARBA" id="ARBA00005298"/>
    </source>
</evidence>
<dbReference type="InterPro" id="IPR011022">
    <property type="entry name" value="Arrestin_C-like"/>
</dbReference>
<evidence type="ECO:0000256" key="12">
    <source>
        <dbReference type="ARBA" id="ARBA00045565"/>
    </source>
</evidence>
<dbReference type="PANTHER" id="PTHR11188:SF14">
    <property type="entry name" value="THIOREDOXIN-INTERACTING PROTEIN"/>
    <property type="match status" value="1"/>
</dbReference>
<dbReference type="Ensembl" id="ENSCCRT00020034808.1">
    <property type="protein sequence ID" value="ENSCCRP00020031817.1"/>
    <property type="gene ID" value="ENSCCRG00020014382.1"/>
</dbReference>
<evidence type="ECO:0000256" key="9">
    <source>
        <dbReference type="ARBA" id="ARBA00023163"/>
    </source>
</evidence>
<evidence type="ECO:0000256" key="10">
    <source>
        <dbReference type="ARBA" id="ARBA00023306"/>
    </source>
</evidence>